<name>A0A5D2ZQT2_GOSMU</name>
<dbReference type="Proteomes" id="UP000323597">
    <property type="component" value="Chromosome A04"/>
</dbReference>
<sequence>MEHLRGAIMPFRHTLHLLMTRQRVAMLKTVVDSCRQFTLSLENRRGTPVEAVANVTMAEGTLNHRELGTEAIAAGIATWFSNKTESNSNTYGGEEGEGWENSDRRMKNGSSIKFVTENSSYVTSVTEKGYW</sequence>
<evidence type="ECO:0000256" key="1">
    <source>
        <dbReference type="SAM" id="MobiDB-lite"/>
    </source>
</evidence>
<proteinExistence type="predicted"/>
<reference evidence="2 3" key="1">
    <citation type="submission" date="2019-07" db="EMBL/GenBank/DDBJ databases">
        <title>WGS assembly of Gossypium mustelinum.</title>
        <authorList>
            <person name="Chen Z.J."/>
            <person name="Sreedasyam A."/>
            <person name="Ando A."/>
            <person name="Song Q."/>
            <person name="De L."/>
            <person name="Hulse-Kemp A."/>
            <person name="Ding M."/>
            <person name="Ye W."/>
            <person name="Kirkbride R."/>
            <person name="Jenkins J."/>
            <person name="Plott C."/>
            <person name="Lovell J."/>
            <person name="Lin Y.-M."/>
            <person name="Vaughn R."/>
            <person name="Liu B."/>
            <person name="Li W."/>
            <person name="Simpson S."/>
            <person name="Scheffler B."/>
            <person name="Saski C."/>
            <person name="Grover C."/>
            <person name="Hu G."/>
            <person name="Conover J."/>
            <person name="Carlson J."/>
            <person name="Shu S."/>
            <person name="Boston L."/>
            <person name="Williams M."/>
            <person name="Peterson D."/>
            <person name="Mcgee K."/>
            <person name="Jones D."/>
            <person name="Wendel J."/>
            <person name="Stelly D."/>
            <person name="Grimwood J."/>
            <person name="Schmutz J."/>
        </authorList>
    </citation>
    <scope>NUCLEOTIDE SEQUENCE [LARGE SCALE GENOMIC DNA]</scope>
    <source>
        <strain evidence="2">1408120.09</strain>
    </source>
</reference>
<feature type="region of interest" description="Disordered" evidence="1">
    <location>
        <begin position="84"/>
        <end position="104"/>
    </location>
</feature>
<dbReference type="AlphaFoldDB" id="A0A5D2ZQT2"/>
<dbReference type="EMBL" id="CM017639">
    <property type="protein sequence ID" value="TYJ40360.1"/>
    <property type="molecule type" value="Genomic_DNA"/>
</dbReference>
<keyword evidence="3" id="KW-1185">Reference proteome</keyword>
<evidence type="ECO:0000313" key="2">
    <source>
        <dbReference type="EMBL" id="TYJ40360.1"/>
    </source>
</evidence>
<evidence type="ECO:0000313" key="3">
    <source>
        <dbReference type="Proteomes" id="UP000323597"/>
    </source>
</evidence>
<gene>
    <name evidence="2" type="ORF">E1A91_A04G135500v1</name>
</gene>
<accession>A0A5D2ZQT2</accession>
<organism evidence="2 3">
    <name type="scientific">Gossypium mustelinum</name>
    <name type="common">Cotton</name>
    <name type="synonym">Gossypium caicoense</name>
    <dbReference type="NCBI Taxonomy" id="34275"/>
    <lineage>
        <taxon>Eukaryota</taxon>
        <taxon>Viridiplantae</taxon>
        <taxon>Streptophyta</taxon>
        <taxon>Embryophyta</taxon>
        <taxon>Tracheophyta</taxon>
        <taxon>Spermatophyta</taxon>
        <taxon>Magnoliopsida</taxon>
        <taxon>eudicotyledons</taxon>
        <taxon>Gunneridae</taxon>
        <taxon>Pentapetalae</taxon>
        <taxon>rosids</taxon>
        <taxon>malvids</taxon>
        <taxon>Malvales</taxon>
        <taxon>Malvaceae</taxon>
        <taxon>Malvoideae</taxon>
        <taxon>Gossypium</taxon>
    </lineage>
</organism>
<protein>
    <submittedName>
        <fullName evidence="2">Uncharacterized protein</fullName>
    </submittedName>
</protein>